<dbReference type="EMBL" id="BAABHB010000002">
    <property type="protein sequence ID" value="GAA4399898.1"/>
    <property type="molecule type" value="Genomic_DNA"/>
</dbReference>
<comment type="caution">
    <text evidence="3">The sequence shown here is derived from an EMBL/GenBank/DDBJ whole genome shotgun (WGS) entry which is preliminary data.</text>
</comment>
<organism evidence="3 4">
    <name type="scientific">Nibrella viscosa</name>
    <dbReference type="NCBI Taxonomy" id="1084524"/>
    <lineage>
        <taxon>Bacteria</taxon>
        <taxon>Pseudomonadati</taxon>
        <taxon>Bacteroidota</taxon>
        <taxon>Cytophagia</taxon>
        <taxon>Cytophagales</taxon>
        <taxon>Spirosomataceae</taxon>
        <taxon>Nibrella</taxon>
    </lineage>
</organism>
<name>A0ABP8K428_9BACT</name>
<dbReference type="Gene3D" id="1.10.260.40">
    <property type="entry name" value="lambda repressor-like DNA-binding domains"/>
    <property type="match status" value="1"/>
</dbReference>
<sequence>MSETAKRVGEAIRKARKEKGLTQKEVGRRLGITESTFNGYESGRQNLTIDTLQKIADALGVSLTVILE</sequence>
<dbReference type="SMART" id="SM00530">
    <property type="entry name" value="HTH_XRE"/>
    <property type="match status" value="1"/>
</dbReference>
<dbReference type="RefSeq" id="WP_345265042.1">
    <property type="nucleotide sequence ID" value="NZ_BAABHB010000002.1"/>
</dbReference>
<accession>A0ABP8K428</accession>
<keyword evidence="4" id="KW-1185">Reference proteome</keyword>
<evidence type="ECO:0000313" key="3">
    <source>
        <dbReference type="EMBL" id="GAA4399898.1"/>
    </source>
</evidence>
<dbReference type="Pfam" id="PF01381">
    <property type="entry name" value="HTH_3"/>
    <property type="match status" value="1"/>
</dbReference>
<keyword evidence="1" id="KW-0238">DNA-binding</keyword>
<evidence type="ECO:0000259" key="2">
    <source>
        <dbReference type="PROSITE" id="PS50943"/>
    </source>
</evidence>
<dbReference type="InterPro" id="IPR050807">
    <property type="entry name" value="TransReg_Diox_bact_type"/>
</dbReference>
<dbReference type="PANTHER" id="PTHR46797">
    <property type="entry name" value="HTH-TYPE TRANSCRIPTIONAL REGULATOR"/>
    <property type="match status" value="1"/>
</dbReference>
<protein>
    <recommendedName>
        <fullName evidence="2">HTH cro/C1-type domain-containing protein</fullName>
    </recommendedName>
</protein>
<dbReference type="InterPro" id="IPR010982">
    <property type="entry name" value="Lambda_DNA-bd_dom_sf"/>
</dbReference>
<reference evidence="4" key="1">
    <citation type="journal article" date="2019" name="Int. J. Syst. Evol. Microbiol.">
        <title>The Global Catalogue of Microorganisms (GCM) 10K type strain sequencing project: providing services to taxonomists for standard genome sequencing and annotation.</title>
        <authorList>
            <consortium name="The Broad Institute Genomics Platform"/>
            <consortium name="The Broad Institute Genome Sequencing Center for Infectious Disease"/>
            <person name="Wu L."/>
            <person name="Ma J."/>
        </authorList>
    </citation>
    <scope>NUCLEOTIDE SEQUENCE [LARGE SCALE GENOMIC DNA]</scope>
    <source>
        <strain evidence="4">JCM 17925</strain>
    </source>
</reference>
<proteinExistence type="predicted"/>
<gene>
    <name evidence="3" type="ORF">GCM10023187_12450</name>
</gene>
<dbReference type="PANTHER" id="PTHR46797:SF1">
    <property type="entry name" value="METHYLPHOSPHONATE SYNTHASE"/>
    <property type="match status" value="1"/>
</dbReference>
<dbReference type="SUPFAM" id="SSF47413">
    <property type="entry name" value="lambda repressor-like DNA-binding domains"/>
    <property type="match status" value="1"/>
</dbReference>
<dbReference type="InterPro" id="IPR001387">
    <property type="entry name" value="Cro/C1-type_HTH"/>
</dbReference>
<dbReference type="CDD" id="cd00093">
    <property type="entry name" value="HTH_XRE"/>
    <property type="match status" value="1"/>
</dbReference>
<dbReference type="PROSITE" id="PS50943">
    <property type="entry name" value="HTH_CROC1"/>
    <property type="match status" value="1"/>
</dbReference>
<evidence type="ECO:0000313" key="4">
    <source>
        <dbReference type="Proteomes" id="UP001500936"/>
    </source>
</evidence>
<dbReference type="Proteomes" id="UP001500936">
    <property type="component" value="Unassembled WGS sequence"/>
</dbReference>
<feature type="domain" description="HTH cro/C1-type" evidence="2">
    <location>
        <begin position="12"/>
        <end position="66"/>
    </location>
</feature>
<evidence type="ECO:0000256" key="1">
    <source>
        <dbReference type="ARBA" id="ARBA00023125"/>
    </source>
</evidence>